<keyword evidence="7" id="KW-1185">Reference proteome</keyword>
<dbReference type="Pfam" id="PF00550">
    <property type="entry name" value="PP-binding"/>
    <property type="match status" value="4"/>
</dbReference>
<proteinExistence type="predicted"/>
<dbReference type="Gene3D" id="3.30.559.10">
    <property type="entry name" value="Chloramphenicol acetyltransferase-like domain"/>
    <property type="match status" value="5"/>
</dbReference>
<sequence length="4744" mass="518532">MAASTVFSRLPMLHPYSKAVLVDALGGERSFQFTVKKHEDYFKKFNNAEAQRQFLSSLASFVAQLVGCDPDEARFKLQLGEQGLFIASEQGMQQVDAVLPSGIVFCFGDPPKVEAGAETDDLTVAVKEAGDVQVLLDFASPVPREAAQGICAYFCRRILDSELLEEPMTLSILNPSPKTKVTEDTRLHESFLDQARHTPDRIAVQFLEGIREDGTARFSTLTYAQLRKAASLLANKIRIVCSKGAKQKQRQVVVPMLLTPSLELYVSYLAILMAGFAFCPLPVDAPDARLVSLIGQLDAFVLLGADSAESPHWVPTSVEWINVSDVLQSDDSSDIHSELLEEHLQECAYVLFTSGTTGTPKGVQISHYSASVSIASHAAHLHPSLLQTPSTRPEATFKWFQFASTVFDPSVMEIFVTLSTGGTLCSAARALTLSDLENVVALSEADIMMATPSVATLLCPSRVPKLRFLWTMGESLNPSVIRNFASNDGSTWLANAYGPTEASVNCTLLQPFPVDYRGSIIGLPLPSCSLAIVKLSGRRVELGEVDSVIQSSKMVQNVASVLWRMAKSNSQSLGSERLVCCLVLASAASSNEAEADCRAIADAQLPPHMRPWKYIVQPSLPVTVSGKADRKRLTNMVSQLLSSSAKFDMLSRESSEASVRDDPIAQALVEAVYTVCRLEAGAVSMTADMFELGMDSLAAMRLLQLLRQNEVTSLAATRLNVAQVLKAGSCYDLFRLLSNADLSISHFDSDEAGRSTNQQDRDWSNIVASFELRCRPGVLAALTDEETRRRVRGILPTTATQSGMLTSFLTRATSSGSKRSYINHTVYHMASASEARHVYEAFQLATQRHDIYRTVFVPIDDKLAPFAQCILSPGSYDGNVSEHISRTSLKTSLEEHLERVDSSITLDRPPWHLGLLLSNTDDEGAESFVVLSMMHAIFDGGSLDLIQQEVAASIDNCVNRAAATNCTEIESAVRHHFTGELDGSRRFWREKLDGIGTTRFPCVNGIKTKMQVELATSSAVLELRSRSSMDEVVKQARHQRTTALVLMQTAWNLILAAYAEDEDVDHVISGSVHSGRLDERTRSCMAPTFNVIPFITRMGKKGNEPYNTSTKQLLVESTKASTAALAHLEIPLGALASSGGMPFDTLFAVQRFDAPDSAYASAPWTSVSYPVMANDFAIMVEVWPSNQAEQGLRLRLTYSRSVLDASSAKLLLQQYDDVLHRLMSEPDTTTVAQILNGEVLRSTALSISRNSEIASPAAKKTLLHSEFECIAASNPDAIALEFFTALSSHAKSSSQRWTYSELNARANRLARHLLSLTGKTALCDQPVPICMERCAEMYIAVLAILKAGGAWCPIDVQSPRARQLELIARTRSNIILVTPFTSASLGVIQEEGQAKLFRVDVCDLRQSGQLSSNNLEPSAAPDTLAYLIWTSGTTGAPKGVMIEHSAAVTSMQALQYHVRPPQEGQPPRCLQFSAYTFDVFVQDLFWTWGLGGTVIAATREIMLGSTAELVAASQANHAHLTPAFAAALPRASCPSLKSVTFIGEKLTEAVAADWTGASRAEDFAPIAVYNTYGPAEVTVVATLRRLDRNDKLQSANVGLPMQSVNAFVCRDRSQPLRPCGKGAVGELVLAGKQVGRGYLNDQEKTKAAFTFSNELQQRLYYTGDYVRMLHDGSIEFIGRRDDLIKLGGIRVELSEISAAIVSVQRQGRVLVERAEVMMLSRPDRPSKQVIGFLACPDIASSADSLGTSASSTDILLTNAGAIDLAHWTLREVRDVLPPYMVPSMILVLSHIPQTASAKIDRAKLQAAYTSADLSVWDLSSSSKDVARVLEQESDEAYRALQLQVIAAISEITGTEMLDIHGTSSLPSVGLDSIRAIRLAVKLKQKGMKIHISTLLTCSTVRMLVNELAKQHTQASAGEVHDSRIQHLTTKLSEFDTDVRKLLPLRLQDSLEAVYPCSMLQGGMLAETLADPLAYWTDHVIRLGVAVDLNRFAQSWERTVTAHQMLRTVFAIVSQTEGVDGPVYFDGELDVFALQMLYESVDASCIDVISPNTLHSEQEMHQAVTKWTKSVALDRADAFLGASPLWAIKTFKVDDGEGESAVYAALCIHHALYDGPSIRIILNRVRAEYAALDPNSAAHCPQRAIALPAPSSLSAQCKYSFACTAEEQRDSTQYWETRLQARGPAAMLPDLTSVKQPSTEAASATFVAASRLFRPSSSRLLTAGISTLIKIAFAVVLAQYVESGERRHIVLGEVLSLRNLHPSLSIEEGAVGPLLATLPFSLLLSADSEGESLQSLLQGDAVVHQSMKHRFTSLGDLAKIMGTGPDQEIFTAMYVYHQKPELDGDCTQQLISSDDEDRWTLLGNSSTEIRVEHSSVLNVFEQGECDGDGVILELSVKEDRISKEMLAMLLDQVVAMLSVMLASPDETVQQLLEKVWRINESLASISTIPRASPPTEVPSAICHNHDPLYWLHHHAKSHPSWPAVMIAASSFETGSIHDAALSTWSYAELERQADQVVALIKTLGLPSEGPIALCMKRSLISIAVTVAIFKCGRTYLPIDDQLPAERKRLLISDSRCALVVTEEDCLGDAEDDCECLVLNVSDNSFGQRLLALNYDDGERAAEQFASTNASADDGAYLLYTSGSTGKPKGVLVGRANLCSFVESYAEVVSKECPVSLQLGGTGRYLGLAGRAFDVHLSQMFMSWRFGMALATGERSLLLGDLKGTIQKMAITHMSCVPSLLDQCDLIAHEVPSLVFLGVGGEKLTDRVRDTLANSLTVLNAYGPTETTIMCTVNRVRADSHVRDIGHVLPGNTAVVIDFDDRDQLCPVLRGRSGELCIQGDLVALGYHSLDPSQKATSGFLRLPDGRRMYRTGDAVRMMADGRLHYLGRRDDQEKIRGQRLELGEVSQCAINGADGRINAATVICQPRSLAKPVLITLITPKADISTKQRHDLLPQILQASTETGKLVEQVHQHCKQHLPSYMVPDLVVALSHLTQLAASGKTDTRKLKSWLASMDLAQLFHFQSGQSSPGHGAKVDAERPLSIVEMKVVRAVRLALPQCPTDIRPATSIFDLGIDSLSVIKLAGQLRKMGLIIPISRLRVRHRIHQIASDSSSQGRDENIADLDLAMGIKALKAFQAHHRENLQAPRRERLANVLPCLPSQEGMVALSLTSNSEPVYVARMQVRLDIDSLGQGACSTASLGRAWLSLAQRHSILRTCFDHADDDTIAQVVLAETVLENHIVHAGTDEDHTRTALQILKNITAVPPWRIEVDEEAIRMGSFVLHVHHALYDGHSLPLLLDDLARILRDEGENRDDHQPGVEELIGSILAVPTQKAQTFWCRTFADFPVSEPSAWSRFPRADSGSIRCRGRLQLGPLEEAAKKQQVTLSSLVAAALGIVLSQTLETTAFTLGNVLWGRSLDHISADKIVAPCLTTVPMPFSLCVDRGSRSIRDVVSACYEWNSSCLAFQHTSIRQIRRWTGSERQGSLIDVLFSFIQMNATGNSQEKRSWHLDQVNAETDAPAAFEVTADATNDELRISALVRYLLPSDGLDAVMETLCLLLEKIASGEAAEVDLKAAGVPLSSPTARTVRVGGQATGTSRPMTQVEKQIRDLAVHMCSVSPADLLQLDTPFLRIGLDSIVALRFSASLRKDYGLQLSAHDVLSTGTIANLSQLLTEGQDVAEDETTTPVSSKQGSTIYTATPLQAGMLNGTLSSRSHNLYVHHHAVQLKQALDYKRLQRALQRVTASHDILRTGFHMESDAEQKSLSWAAKVAPVGALPIQILHHHFDKSPSQALQDYRIDFCFDRPEQFAVSPWRVAVLHCASEQDLMVVSMHHSLYDGVSLPSLFADLRSAYCDEATELIVHPPFSLAADLIASTAQESEQYWQQTLDNFEHPSLLVNPTTHAAAKSLIPYRLDEVRLPVTTGELKRLCAELGVAPQAIALLSWSKVLAVSSGQRDVCFGQVVSGRYLALPGIEDISGPLINTVPIRVNLKNDFLSNGTVTRELQERIVASQPFQHASLARIQGAWRRAQGSQRTLFDSLFVFHNVEGKSKAPTDLGQDLWTSIDASTNSLGVEEGVSETEMEAASEYPVNISVIQDDVVVLIKAGASDRVGGAMWLPQMLQLFVEVFMDLLVRPNRPVGAFPEALATLPLAVTTDGSQQDGHLSTGIGEGRRGLSSKEQAIVLRHMTKRLKVDTATIKACPNLFLLGIDSLLAICISGDARNDQVPLTPIDVLSAGTFSKMTVATDKQGYSFDNVEAVTTEQAQAALISSPARQEALEMLDIPATEVEAVLPVLTGQKQHIDLWLQRGRRFLEPTFVYSAAHKLDAKTLEAAWVELRRRNAALRTAFVRLKDGETLIQVVLNESSSLWRDFERSHLARIDGGDDAESAAFEAVKRLNASPTDLSRPSARLTLVQGRQKDFVLFTFHHTSYDAWSMRLMANELAQLYQAVETGNLETMRTPVSFTRFVEQTCRKAMRTQAVRKVFWDEILHNSSTTLVCQGAAQSIEQTMHVRKAAIKGANDMEARCHTYGFGLQVVVILAYARLLSSQTVEKEPESPTFGFYTAGRSSAFDGLGELVGPTTSMQPMTVAVGFKAASGENVLERLRSIQMELVRRAEHQQDDVESPVAFDAHLNLLWHKPTVTRGKGEESEATAALLVPHKLRHDSDYFTRHPMMPGRTTVDAGALNAKRSSGGAQLYMDVGLDAGAGTISIGARCDRSAMDESQLEAFCDSFVGEIEKLRAVL</sequence>
<organism evidence="6 7">
    <name type="scientific">Ustilago trichophora</name>
    <dbReference type="NCBI Taxonomy" id="86804"/>
    <lineage>
        <taxon>Eukaryota</taxon>
        <taxon>Fungi</taxon>
        <taxon>Dikarya</taxon>
        <taxon>Basidiomycota</taxon>
        <taxon>Ustilaginomycotina</taxon>
        <taxon>Ustilaginomycetes</taxon>
        <taxon>Ustilaginales</taxon>
        <taxon>Ustilaginaceae</taxon>
        <taxon>Ustilago</taxon>
    </lineage>
</organism>
<keyword evidence="4" id="KW-0436">Ligase</keyword>
<protein>
    <submittedName>
        <fullName evidence="6">Probable Siderophore peptide synthetase involved in ferrichromeA biosynthesis</fullName>
    </submittedName>
</protein>
<dbReference type="SUPFAM" id="SSF47336">
    <property type="entry name" value="ACP-like"/>
    <property type="match status" value="3"/>
</dbReference>
<evidence type="ECO:0000256" key="1">
    <source>
        <dbReference type="ARBA" id="ARBA00004924"/>
    </source>
</evidence>
<dbReference type="GO" id="GO:0010106">
    <property type="term" value="P:cellular response to iron ion starvation"/>
    <property type="evidence" value="ECO:0007669"/>
    <property type="project" value="UniProtKB-ARBA"/>
</dbReference>
<dbReference type="PROSITE" id="PS50075">
    <property type="entry name" value="CARRIER"/>
    <property type="match status" value="2"/>
</dbReference>
<evidence type="ECO:0000313" key="6">
    <source>
        <dbReference type="EMBL" id="SPO30200.1"/>
    </source>
</evidence>
<dbReference type="PANTHER" id="PTHR45527:SF2">
    <property type="entry name" value="FERRICROCIN SYNTHETASE (NONRIBOSOMAL PEPTIDE SIDEROPHORE SYNTHASE ) (EUROFUNG)"/>
    <property type="match status" value="1"/>
</dbReference>
<dbReference type="SMART" id="SM00823">
    <property type="entry name" value="PKS_PP"/>
    <property type="match status" value="3"/>
</dbReference>
<dbReference type="PROSITE" id="PS00455">
    <property type="entry name" value="AMP_BINDING"/>
    <property type="match status" value="3"/>
</dbReference>
<dbReference type="GO" id="GO:0031177">
    <property type="term" value="F:phosphopantetheine binding"/>
    <property type="evidence" value="ECO:0007669"/>
    <property type="project" value="InterPro"/>
</dbReference>
<dbReference type="Gene3D" id="3.40.50.12780">
    <property type="entry name" value="N-terminal domain of ligase-like"/>
    <property type="match status" value="2"/>
</dbReference>
<dbReference type="FunFam" id="3.40.50.12780:FF:000024">
    <property type="entry name" value="Nonribosomal siderophore peptide synthase SidC"/>
    <property type="match status" value="2"/>
</dbReference>
<dbReference type="PROSITE" id="PS00012">
    <property type="entry name" value="PHOSPHOPANTETHEINE"/>
    <property type="match status" value="3"/>
</dbReference>
<dbReference type="Gene3D" id="3.30.300.30">
    <property type="match status" value="3"/>
</dbReference>
<dbReference type="InterPro" id="IPR020806">
    <property type="entry name" value="PKS_PP-bd"/>
</dbReference>
<dbReference type="FunFam" id="3.30.300.30:FF:000033">
    <property type="entry name" value="Nonribosomal siderophore peptide synthase SidC"/>
    <property type="match status" value="1"/>
</dbReference>
<evidence type="ECO:0000256" key="4">
    <source>
        <dbReference type="ARBA" id="ARBA00022598"/>
    </source>
</evidence>
<dbReference type="OrthoDB" id="416786at2759"/>
<dbReference type="Pfam" id="PF00501">
    <property type="entry name" value="AMP-binding"/>
    <property type="match status" value="3"/>
</dbReference>
<dbReference type="CDD" id="cd05918">
    <property type="entry name" value="A_NRPS_SidN3_like"/>
    <property type="match status" value="1"/>
</dbReference>
<dbReference type="NCBIfam" id="NF003417">
    <property type="entry name" value="PRK04813.1"/>
    <property type="match status" value="4"/>
</dbReference>
<comment type="pathway">
    <text evidence="1">Siderophore biosynthesis.</text>
</comment>
<dbReference type="InterPro" id="IPR009081">
    <property type="entry name" value="PP-bd_ACP"/>
</dbReference>
<dbReference type="InterPro" id="IPR042099">
    <property type="entry name" value="ANL_N_sf"/>
</dbReference>
<keyword evidence="3" id="KW-0597">Phosphoprotein</keyword>
<dbReference type="InterPro" id="IPR045851">
    <property type="entry name" value="AMP-bd_C_sf"/>
</dbReference>
<feature type="domain" description="Carrier" evidence="5">
    <location>
        <begin position="1835"/>
        <end position="1911"/>
    </location>
</feature>
<dbReference type="SUPFAM" id="SSF52777">
    <property type="entry name" value="CoA-dependent acyltransferases"/>
    <property type="match status" value="10"/>
</dbReference>
<dbReference type="PANTHER" id="PTHR45527">
    <property type="entry name" value="NONRIBOSOMAL PEPTIDE SYNTHETASE"/>
    <property type="match status" value="1"/>
</dbReference>
<accession>A0A5C3EIZ9</accession>
<dbReference type="Proteomes" id="UP000324022">
    <property type="component" value="Unassembled WGS sequence"/>
</dbReference>
<dbReference type="GO" id="GO:0016874">
    <property type="term" value="F:ligase activity"/>
    <property type="evidence" value="ECO:0007669"/>
    <property type="project" value="UniProtKB-KW"/>
</dbReference>
<dbReference type="GO" id="GO:0005737">
    <property type="term" value="C:cytoplasm"/>
    <property type="evidence" value="ECO:0007669"/>
    <property type="project" value="TreeGrafter"/>
</dbReference>
<evidence type="ECO:0000256" key="3">
    <source>
        <dbReference type="ARBA" id="ARBA00022553"/>
    </source>
</evidence>
<dbReference type="GO" id="GO:0043041">
    <property type="term" value="P:amino acid activation for nonribosomal peptide biosynthetic process"/>
    <property type="evidence" value="ECO:0007669"/>
    <property type="project" value="TreeGrafter"/>
</dbReference>
<dbReference type="FunFam" id="3.30.559.30:FF:000014">
    <property type="entry name" value="Nonribosomal siderophore peptide synthase SidC"/>
    <property type="match status" value="1"/>
</dbReference>
<dbReference type="SUPFAM" id="SSF56801">
    <property type="entry name" value="Acetyl-CoA synthetase-like"/>
    <property type="match status" value="3"/>
</dbReference>
<dbReference type="InterPro" id="IPR000873">
    <property type="entry name" value="AMP-dep_synth/lig_dom"/>
</dbReference>
<feature type="domain" description="Carrier" evidence="5">
    <location>
        <begin position="3601"/>
        <end position="3676"/>
    </location>
</feature>
<dbReference type="InterPro" id="IPR023213">
    <property type="entry name" value="CAT-like_dom_sf"/>
</dbReference>
<dbReference type="NCBIfam" id="TIGR01733">
    <property type="entry name" value="AA-adenyl-dom"/>
    <property type="match status" value="1"/>
</dbReference>
<evidence type="ECO:0000259" key="5">
    <source>
        <dbReference type="PROSITE" id="PS50075"/>
    </source>
</evidence>
<dbReference type="InterPro" id="IPR006162">
    <property type="entry name" value="Ppantetheine_attach_site"/>
</dbReference>
<reference evidence="6 7" key="1">
    <citation type="submission" date="2018-03" db="EMBL/GenBank/DDBJ databases">
        <authorList>
            <person name="Guldener U."/>
        </authorList>
    </citation>
    <scope>NUCLEOTIDE SEQUENCE [LARGE SCALE GENOMIC DNA]</scope>
    <source>
        <strain evidence="6 7">NBRC100155</strain>
    </source>
</reference>
<dbReference type="FunFam" id="3.40.50.980:FF:000001">
    <property type="entry name" value="Non-ribosomal peptide synthetase"/>
    <property type="match status" value="1"/>
</dbReference>
<name>A0A5C3EIZ9_9BASI</name>
<gene>
    <name evidence="6" type="ORF">UTRI_05664</name>
</gene>
<dbReference type="EMBL" id="OOIN01000032">
    <property type="protein sequence ID" value="SPO30200.1"/>
    <property type="molecule type" value="Genomic_DNA"/>
</dbReference>
<dbReference type="Gene3D" id="3.30.559.30">
    <property type="entry name" value="Nonribosomal peptide synthetase, condensation domain"/>
    <property type="match status" value="5"/>
</dbReference>
<dbReference type="InterPro" id="IPR001242">
    <property type="entry name" value="Condensation_dom"/>
</dbReference>
<dbReference type="InterPro" id="IPR010071">
    <property type="entry name" value="AA_adenyl_dom"/>
</dbReference>
<dbReference type="InterPro" id="IPR020845">
    <property type="entry name" value="AMP-binding_CS"/>
</dbReference>
<dbReference type="Gene3D" id="1.10.1200.10">
    <property type="entry name" value="ACP-like"/>
    <property type="match status" value="2"/>
</dbReference>
<dbReference type="InterPro" id="IPR036736">
    <property type="entry name" value="ACP-like_sf"/>
</dbReference>
<evidence type="ECO:0000313" key="7">
    <source>
        <dbReference type="Proteomes" id="UP000324022"/>
    </source>
</evidence>
<dbReference type="GO" id="GO:0031169">
    <property type="term" value="P:ferrichrome biosynthetic process"/>
    <property type="evidence" value="ECO:0007669"/>
    <property type="project" value="UniProtKB-ARBA"/>
</dbReference>
<dbReference type="Gene3D" id="3.40.50.980">
    <property type="match status" value="2"/>
</dbReference>
<dbReference type="Pfam" id="PF00668">
    <property type="entry name" value="Condensation"/>
    <property type="match status" value="5"/>
</dbReference>
<keyword evidence="2" id="KW-0596">Phosphopantetheine</keyword>
<evidence type="ECO:0000256" key="2">
    <source>
        <dbReference type="ARBA" id="ARBA00022450"/>
    </source>
</evidence>
<dbReference type="CDD" id="cd19542">
    <property type="entry name" value="CT_NRPS-like"/>
    <property type="match status" value="1"/>
</dbReference>
<dbReference type="FunFam" id="3.30.300.30:FF:000015">
    <property type="entry name" value="Nonribosomal peptide synthase SidD"/>
    <property type="match status" value="1"/>
</dbReference>